<reference evidence="3" key="3">
    <citation type="submission" date="2020-03" db="EMBL/GenBank/DDBJ databases">
        <title>Sequencing and Assembly of Multiple Reported Metal-Biooxidizing Members of the Extremely Thermoacidophilic Archaeal Family Sulfolobaceae.</title>
        <authorList>
            <person name="Counts J.A."/>
            <person name="Kelly R.M."/>
        </authorList>
    </citation>
    <scope>NUCLEOTIDE SEQUENCE [LARGE SCALE GENOMIC DNA]</scope>
    <source>
        <strain evidence="3">HO1-1</strain>
    </source>
</reference>
<dbReference type="PANTHER" id="PTHR38007">
    <property type="entry name" value="CRISPR SYSTEM CMS PROTEIN CSM5"/>
    <property type="match status" value="1"/>
</dbReference>
<evidence type="ECO:0000313" key="3">
    <source>
        <dbReference type="Proteomes" id="UP000247586"/>
    </source>
</evidence>
<sequence>MIRETFRVELQPITPTFVWSGETLYKGADFDLVDDKIIIVDPFKALGKVKTLREIFREQFVRTLHGFKLIFRSLILPDQILMVNEYLVPASSLKGLIRTAILDRMAKVSPLVYKEVSSNLVTLTTLKPSQKLRNVKFVGLPVENLLKESVPFGKRSFTYDALNRLIISDPEIVDLSVSLKKIEILELKGGFRDERYIVSFEKGTLIYDVKILQPSNYGVNPVLRKLDDKVNKREIVDSLQNFSKLVLNSEKEKLKSTDKDVRKYAEFLEGLRPENDCIPLKIGMFTGHTTKTVSLPPDVARKRDGVMTGITGHLWDNRTVKLSDKMGVGWVKICIR</sequence>
<dbReference type="KEGG" id="mhk:DFR87_12990"/>
<organism evidence="2 3">
    <name type="scientific">Metallosphaera hakonensis JCM 8857 = DSM 7519</name>
    <dbReference type="NCBI Taxonomy" id="1293036"/>
    <lineage>
        <taxon>Archaea</taxon>
        <taxon>Thermoproteota</taxon>
        <taxon>Thermoprotei</taxon>
        <taxon>Sulfolobales</taxon>
        <taxon>Sulfolobaceae</taxon>
        <taxon>Metallosphaera</taxon>
    </lineage>
</organism>
<accession>A0A2U9IWP3</accession>
<dbReference type="EMBL" id="CP029287">
    <property type="protein sequence ID" value="AWS00435.1"/>
    <property type="molecule type" value="Genomic_DNA"/>
</dbReference>
<dbReference type="PANTHER" id="PTHR38007:SF1">
    <property type="entry name" value="CRISPR SYSTEM CMS PROTEIN CSM5"/>
    <property type="match status" value="1"/>
</dbReference>
<dbReference type="GeneID" id="36836275"/>
<dbReference type="STRING" id="1293036.GCA_001315825_02414"/>
<protein>
    <submittedName>
        <fullName evidence="2">CRISPR-associated protein Csm5</fullName>
    </submittedName>
</protein>
<evidence type="ECO:0000313" key="2">
    <source>
        <dbReference type="EMBL" id="AWS00435.1"/>
    </source>
</evidence>
<keyword evidence="3" id="KW-1185">Reference proteome</keyword>
<gene>
    <name evidence="2" type="ORF">DFR87_12990</name>
</gene>
<keyword evidence="1" id="KW-0694">RNA-binding</keyword>
<proteinExistence type="predicted"/>
<dbReference type="Proteomes" id="UP000247586">
    <property type="component" value="Chromosome"/>
</dbReference>
<dbReference type="AlphaFoldDB" id="A0A2U9IWP3"/>
<name>A0A2U9IWP3_9CREN</name>
<dbReference type="OrthoDB" id="86248at2157"/>
<reference evidence="3" key="2">
    <citation type="submission" date="2020-03" db="EMBL/GenBank/DDBJ databases">
        <title>Complete Genome Sequences of Extremely Thermoacidophilic, Metal-Mobilizing Type-Strain Members of the Archaeal Family Sulfolobaceae: Acidianus brierleyi DSM-1651T, Acidianus sulfidivorans DSM-18786T, Metallosphaera hakonensis DSM-7519T, and Metallosphaera prunae DSM-10039T.</title>
        <authorList>
            <person name="Counts J.A."/>
            <person name="Kelly R.M."/>
        </authorList>
    </citation>
    <scope>NUCLEOTIDE SEQUENCE [LARGE SCALE GENOMIC DNA]</scope>
    <source>
        <strain evidence="3">HO1-1</strain>
    </source>
</reference>
<dbReference type="GO" id="GO:0003723">
    <property type="term" value="F:RNA binding"/>
    <property type="evidence" value="ECO:0007669"/>
    <property type="project" value="UniProtKB-KW"/>
</dbReference>
<reference evidence="2 3" key="1">
    <citation type="submission" date="2018-05" db="EMBL/GenBank/DDBJ databases">
        <title>Complete Genome Sequences of Extremely Thermoacidophilic, Metal-Mobilizing Type-Strain Members of the Archaeal Family Sulfolobaceae: Acidianus brierleyi DSM-1651T, Acidianus sulfidivorans DSM-18786T, Metallosphaera hakonensis DSM-7519T, and Metallosphaera prunae DSM-10039T.</title>
        <authorList>
            <person name="Counts J.A."/>
            <person name="Kelly R.M."/>
        </authorList>
    </citation>
    <scope>NUCLEOTIDE SEQUENCE [LARGE SCALE GENOMIC DNA]</scope>
    <source>
        <strain evidence="2 3">HO1-1</strain>
    </source>
</reference>
<dbReference type="RefSeq" id="WP_054837106.1">
    <property type="nucleotide sequence ID" value="NZ_BBBA01000024.1"/>
</dbReference>
<evidence type="ECO:0000256" key="1">
    <source>
        <dbReference type="ARBA" id="ARBA00022884"/>
    </source>
</evidence>
<dbReference type="InterPro" id="IPR010173">
    <property type="entry name" value="CRISPR-assoc_Csm5"/>
</dbReference>